<keyword evidence="3" id="KW-1185">Reference proteome</keyword>
<organism evidence="2 3">
    <name type="scientific">Phrynocephalus forsythii</name>
    <dbReference type="NCBI Taxonomy" id="171643"/>
    <lineage>
        <taxon>Eukaryota</taxon>
        <taxon>Metazoa</taxon>
        <taxon>Chordata</taxon>
        <taxon>Craniata</taxon>
        <taxon>Vertebrata</taxon>
        <taxon>Euteleostomi</taxon>
        <taxon>Lepidosauria</taxon>
        <taxon>Squamata</taxon>
        <taxon>Bifurcata</taxon>
        <taxon>Unidentata</taxon>
        <taxon>Episquamata</taxon>
        <taxon>Toxicofera</taxon>
        <taxon>Iguania</taxon>
        <taxon>Acrodonta</taxon>
        <taxon>Agamidae</taxon>
        <taxon>Agaminae</taxon>
        <taxon>Phrynocephalus</taxon>
    </lineage>
</organism>
<evidence type="ECO:0008006" key="4">
    <source>
        <dbReference type="Google" id="ProtNLM"/>
    </source>
</evidence>
<evidence type="ECO:0000256" key="1">
    <source>
        <dbReference type="SAM" id="MobiDB-lite"/>
    </source>
</evidence>
<evidence type="ECO:0000313" key="3">
    <source>
        <dbReference type="Proteomes" id="UP001142489"/>
    </source>
</evidence>
<dbReference type="Proteomes" id="UP001142489">
    <property type="component" value="Unassembled WGS sequence"/>
</dbReference>
<evidence type="ECO:0000313" key="2">
    <source>
        <dbReference type="EMBL" id="KAJ7340927.1"/>
    </source>
</evidence>
<gene>
    <name evidence="2" type="ORF">JRQ81_004214</name>
</gene>
<feature type="non-terminal residue" evidence="2">
    <location>
        <position position="56"/>
    </location>
</feature>
<name>A0A9Q0Y344_9SAUR</name>
<feature type="compositionally biased region" description="Pro residues" evidence="1">
    <location>
        <begin position="14"/>
        <end position="23"/>
    </location>
</feature>
<sequence length="56" mass="6525">MQRAPYTWESPRQPRQPLPPLPSFLPGHRGKWVQLNVGGMSFLTTRQKSFLCRLCQ</sequence>
<feature type="region of interest" description="Disordered" evidence="1">
    <location>
        <begin position="1"/>
        <end position="23"/>
    </location>
</feature>
<protein>
    <recommendedName>
        <fullName evidence="4">Potassium channel tetramerisation-type BTB domain-containing protein</fullName>
    </recommendedName>
</protein>
<proteinExistence type="predicted"/>
<dbReference type="EMBL" id="JAPFRF010000002">
    <property type="protein sequence ID" value="KAJ7340927.1"/>
    <property type="molecule type" value="Genomic_DNA"/>
</dbReference>
<dbReference type="AlphaFoldDB" id="A0A9Q0Y344"/>
<comment type="caution">
    <text evidence="2">The sequence shown here is derived from an EMBL/GenBank/DDBJ whole genome shotgun (WGS) entry which is preliminary data.</text>
</comment>
<reference evidence="2" key="1">
    <citation type="journal article" date="2023" name="DNA Res.">
        <title>Chromosome-level genome assembly of Phrynocephalus forsythii using third-generation DNA sequencing and Hi-C analysis.</title>
        <authorList>
            <person name="Qi Y."/>
            <person name="Zhao W."/>
            <person name="Zhao Y."/>
            <person name="Niu C."/>
            <person name="Cao S."/>
            <person name="Zhang Y."/>
        </authorList>
    </citation>
    <scope>NUCLEOTIDE SEQUENCE</scope>
    <source>
        <tissue evidence="2">Muscle</tissue>
    </source>
</reference>
<accession>A0A9Q0Y344</accession>